<protein>
    <submittedName>
        <fullName evidence="1">15927_t:CDS:1</fullName>
    </submittedName>
</protein>
<organism evidence="1 2">
    <name type="scientific">Acaulospora colombiana</name>
    <dbReference type="NCBI Taxonomy" id="27376"/>
    <lineage>
        <taxon>Eukaryota</taxon>
        <taxon>Fungi</taxon>
        <taxon>Fungi incertae sedis</taxon>
        <taxon>Mucoromycota</taxon>
        <taxon>Glomeromycotina</taxon>
        <taxon>Glomeromycetes</taxon>
        <taxon>Diversisporales</taxon>
        <taxon>Acaulosporaceae</taxon>
        <taxon>Acaulospora</taxon>
    </lineage>
</organism>
<gene>
    <name evidence="1" type="ORF">ACOLOM_LOCUS3938</name>
</gene>
<accession>A0ACA9LKH9</accession>
<dbReference type="Proteomes" id="UP000789525">
    <property type="component" value="Unassembled WGS sequence"/>
</dbReference>
<proteinExistence type="predicted"/>
<name>A0ACA9LKH9_9GLOM</name>
<reference evidence="1" key="1">
    <citation type="submission" date="2021-06" db="EMBL/GenBank/DDBJ databases">
        <authorList>
            <person name="Kallberg Y."/>
            <person name="Tangrot J."/>
            <person name="Rosling A."/>
        </authorList>
    </citation>
    <scope>NUCLEOTIDE SEQUENCE</scope>
    <source>
        <strain evidence="1">CL356</strain>
    </source>
</reference>
<sequence>MASRLPPEILGPIFQEIYNSRPNSKPHEQYRNLFSCLMVNRLWCRSVISYIWSSVFTSHSPVRNGAIDKYISCLSPPKLEVLRCAGVQLPAIPSTPPIFNYPVFLRNLRFEIFLRDVFDWCHEHNASQHHDLVVRLLLELFAESGARLETFEMKFVDRNAFPDYCEKLERLGLNFICEDRFKPLFCGVKKLWLGRDAIESCENLESLTFHDCFCVTSELVEPLLLNAWTKLEYVYVTPSFLDSEAHRGQRNCESLERWAKEFSNNGKFWESNSVPLN</sequence>
<evidence type="ECO:0000313" key="2">
    <source>
        <dbReference type="Proteomes" id="UP000789525"/>
    </source>
</evidence>
<keyword evidence="2" id="KW-1185">Reference proteome</keyword>
<dbReference type="EMBL" id="CAJVPT010006114">
    <property type="protein sequence ID" value="CAG8527680.1"/>
    <property type="molecule type" value="Genomic_DNA"/>
</dbReference>
<evidence type="ECO:0000313" key="1">
    <source>
        <dbReference type="EMBL" id="CAG8527680.1"/>
    </source>
</evidence>
<comment type="caution">
    <text evidence="1">The sequence shown here is derived from an EMBL/GenBank/DDBJ whole genome shotgun (WGS) entry which is preliminary data.</text>
</comment>